<keyword evidence="3" id="KW-1185">Reference proteome</keyword>
<feature type="compositionally biased region" description="Basic and acidic residues" evidence="1">
    <location>
        <begin position="273"/>
        <end position="283"/>
    </location>
</feature>
<reference evidence="2" key="1">
    <citation type="submission" date="2022-01" db="EMBL/GenBank/DDBJ databases">
        <title>Genome Sequence Resource for Two Populations of Ditylenchus destructor, the Migratory Endoparasitic Phytonematode.</title>
        <authorList>
            <person name="Zhang H."/>
            <person name="Lin R."/>
            <person name="Xie B."/>
        </authorList>
    </citation>
    <scope>NUCLEOTIDE SEQUENCE</scope>
    <source>
        <strain evidence="2">BazhouSP</strain>
    </source>
</reference>
<dbReference type="AlphaFoldDB" id="A0AAD4R922"/>
<evidence type="ECO:0000256" key="1">
    <source>
        <dbReference type="SAM" id="MobiDB-lite"/>
    </source>
</evidence>
<dbReference type="Proteomes" id="UP001201812">
    <property type="component" value="Unassembled WGS sequence"/>
</dbReference>
<feature type="compositionally biased region" description="Polar residues" evidence="1">
    <location>
        <begin position="7"/>
        <end position="20"/>
    </location>
</feature>
<evidence type="ECO:0000313" key="3">
    <source>
        <dbReference type="Proteomes" id="UP001201812"/>
    </source>
</evidence>
<feature type="compositionally biased region" description="Basic and acidic residues" evidence="1">
    <location>
        <begin position="293"/>
        <end position="312"/>
    </location>
</feature>
<protein>
    <submittedName>
        <fullName evidence="2">KRAB-A domain-containing protein 2</fullName>
    </submittedName>
</protein>
<name>A0AAD4R922_9BILA</name>
<proteinExistence type="predicted"/>
<evidence type="ECO:0000313" key="2">
    <source>
        <dbReference type="EMBL" id="KAI1718312.1"/>
    </source>
</evidence>
<feature type="compositionally biased region" description="Basic and acidic residues" evidence="1">
    <location>
        <begin position="52"/>
        <end position="78"/>
    </location>
</feature>
<accession>A0AAD4R922</accession>
<dbReference type="EMBL" id="JAKKPZ010000008">
    <property type="protein sequence ID" value="KAI1718312.1"/>
    <property type="molecule type" value="Genomic_DNA"/>
</dbReference>
<sequence>MDLLNSLLDNAPNSDESQWGNEPYLGTLVKNEPIDLQQPSTSNDYRVEHTYERNRQNGHLSDESSKQETDELSGHSRSQENLAIRNMQSVTESVQIKTHYPCFNMQNGPVNKQNWNWTPASCENIESSSRLTSNHLSKFNITVVPGWLAGGDVTCEATSDATIGQLWSALAEQIGMHTKYLQLRHLGSSTILDNGDMTWADAGVISGSRIRVDIMILCGPLKPFSLTSPCAVNSDVPPEIFHGNSENVTVVDAVTSVHNVMDKVDQMNPISDVQRRCSRERGRSPNAPLGETYDERRRRKQREEKRRQRARKAAECRRIDAENLRRQMAIHPSVMNGFTSSGNVNQMTSFGEISERRSVKRIRAPSPNAPPDCSKMNEQFLQKLSELIKRKKYLHLPSAEEHEAIITAIIKKEKGQKLDSYKERNYATRFTLANVDNETRIFKRNKLVVKEEQVFDILQATHIRLGHAGRDNMLKNLHDYYGITKEIIEAFLSVCNECVLKRSKMKQGLVIKRISKQFNEGCQDMVDLQVKPRTREDVGNRGTRNGDNELVKQNGLDSSQNDTLIRIFRLNN</sequence>
<feature type="region of interest" description="Disordered" evidence="1">
    <location>
        <begin position="1"/>
        <end position="24"/>
    </location>
</feature>
<gene>
    <name evidence="2" type="ORF">DdX_06733</name>
</gene>
<comment type="caution">
    <text evidence="2">The sequence shown here is derived from an EMBL/GenBank/DDBJ whole genome shotgun (WGS) entry which is preliminary data.</text>
</comment>
<feature type="region of interest" description="Disordered" evidence="1">
    <location>
        <begin position="266"/>
        <end position="312"/>
    </location>
</feature>
<organism evidence="2 3">
    <name type="scientific">Ditylenchus destructor</name>
    <dbReference type="NCBI Taxonomy" id="166010"/>
    <lineage>
        <taxon>Eukaryota</taxon>
        <taxon>Metazoa</taxon>
        <taxon>Ecdysozoa</taxon>
        <taxon>Nematoda</taxon>
        <taxon>Chromadorea</taxon>
        <taxon>Rhabditida</taxon>
        <taxon>Tylenchina</taxon>
        <taxon>Tylenchomorpha</taxon>
        <taxon>Sphaerularioidea</taxon>
        <taxon>Anguinidae</taxon>
        <taxon>Anguininae</taxon>
        <taxon>Ditylenchus</taxon>
    </lineage>
</organism>
<feature type="region of interest" description="Disordered" evidence="1">
    <location>
        <begin position="52"/>
        <end position="81"/>
    </location>
</feature>